<feature type="compositionally biased region" description="Basic residues" evidence="1">
    <location>
        <begin position="167"/>
        <end position="176"/>
    </location>
</feature>
<dbReference type="Pfam" id="PF08364">
    <property type="entry name" value="IF2_assoc"/>
    <property type="match status" value="1"/>
</dbReference>
<feature type="domain" description="Initiation factor 2 associated" evidence="3">
    <location>
        <begin position="66"/>
        <end position="104"/>
    </location>
</feature>
<dbReference type="InterPro" id="IPR009061">
    <property type="entry name" value="DNA-bd_dom_put_sf"/>
</dbReference>
<proteinExistence type="predicted"/>
<evidence type="ECO:0000259" key="3">
    <source>
        <dbReference type="Pfam" id="PF08364"/>
    </source>
</evidence>
<sequence>VAEVTVSQFADVLKVPVETLLSQLENAGIKVTGSEDKISEDAKLLLLTYLRKSHGENDGGRAGAAPEKITLKRKSQSEIKLSGSQGRSRTVNVEIRKKRTYVQRDVLEADAIKKQEALDKEIREKENTEIEKKKNDELEIKKEELEQKKKIAAAEKEKIEDLEKSKPKPKQPLKTE</sequence>
<feature type="region of interest" description="Disordered" evidence="1">
    <location>
        <begin position="154"/>
        <end position="176"/>
    </location>
</feature>
<dbReference type="Pfam" id="PF04760">
    <property type="entry name" value="IF2_N"/>
    <property type="match status" value="1"/>
</dbReference>
<gene>
    <name evidence="4" type="ORF">METZ01_LOCUS69908</name>
</gene>
<feature type="non-terminal residue" evidence="4">
    <location>
        <position position="1"/>
    </location>
</feature>
<dbReference type="SUPFAM" id="SSF46955">
    <property type="entry name" value="Putative DNA-binding domain"/>
    <property type="match status" value="1"/>
</dbReference>
<evidence type="ECO:0000313" key="4">
    <source>
        <dbReference type="EMBL" id="SVA17054.1"/>
    </source>
</evidence>
<organism evidence="4">
    <name type="scientific">marine metagenome</name>
    <dbReference type="NCBI Taxonomy" id="408172"/>
    <lineage>
        <taxon>unclassified sequences</taxon>
        <taxon>metagenomes</taxon>
        <taxon>ecological metagenomes</taxon>
    </lineage>
</organism>
<feature type="compositionally biased region" description="Basic and acidic residues" evidence="1">
    <location>
        <begin position="154"/>
        <end position="166"/>
    </location>
</feature>
<feature type="domain" description="Translation initiation factor IF-2 N-terminal" evidence="2">
    <location>
        <begin position="3"/>
        <end position="51"/>
    </location>
</feature>
<name>A0A381TMP4_9ZZZZ</name>
<evidence type="ECO:0000259" key="2">
    <source>
        <dbReference type="Pfam" id="PF04760"/>
    </source>
</evidence>
<reference evidence="4" key="1">
    <citation type="submission" date="2018-05" db="EMBL/GenBank/DDBJ databases">
        <authorList>
            <person name="Lanie J.A."/>
            <person name="Ng W.-L."/>
            <person name="Kazmierczak K.M."/>
            <person name="Andrzejewski T.M."/>
            <person name="Davidsen T.M."/>
            <person name="Wayne K.J."/>
            <person name="Tettelin H."/>
            <person name="Glass J.I."/>
            <person name="Rusch D."/>
            <person name="Podicherti R."/>
            <person name="Tsui H.-C.T."/>
            <person name="Winkler M.E."/>
        </authorList>
    </citation>
    <scope>NUCLEOTIDE SEQUENCE</scope>
</reference>
<accession>A0A381TMP4</accession>
<protein>
    <submittedName>
        <fullName evidence="4">Uncharacterized protein</fullName>
    </submittedName>
</protein>
<feature type="non-terminal residue" evidence="4">
    <location>
        <position position="176"/>
    </location>
</feature>
<dbReference type="Gene3D" id="3.30.56.50">
    <property type="entry name" value="Putative DNA-binding domain, N-terminal subdomain of bacterial translation initiation factor IF2"/>
    <property type="match status" value="1"/>
</dbReference>
<dbReference type="EMBL" id="UINC01004817">
    <property type="protein sequence ID" value="SVA17054.1"/>
    <property type="molecule type" value="Genomic_DNA"/>
</dbReference>
<dbReference type="InterPro" id="IPR006847">
    <property type="entry name" value="IF2_N"/>
</dbReference>
<dbReference type="AlphaFoldDB" id="A0A381TMP4"/>
<evidence type="ECO:0000256" key="1">
    <source>
        <dbReference type="SAM" id="MobiDB-lite"/>
    </source>
</evidence>
<dbReference type="InterPro" id="IPR013575">
    <property type="entry name" value="IF2_assoc_dom_bac"/>
</dbReference>